<dbReference type="SUPFAM" id="SSF55008">
    <property type="entry name" value="HMA, heavy metal-associated domain"/>
    <property type="match status" value="1"/>
</dbReference>
<dbReference type="EMBL" id="BMPF01000002">
    <property type="protein sequence ID" value="GGL30449.1"/>
    <property type="molecule type" value="Genomic_DNA"/>
</dbReference>
<dbReference type="CDD" id="cd00371">
    <property type="entry name" value="HMA"/>
    <property type="match status" value="1"/>
</dbReference>
<evidence type="ECO:0000313" key="3">
    <source>
        <dbReference type="EMBL" id="GGL30449.1"/>
    </source>
</evidence>
<protein>
    <submittedName>
        <fullName evidence="3">Heavy metal transporter</fullName>
    </submittedName>
</protein>
<dbReference type="RefSeq" id="WP_188880573.1">
    <property type="nucleotide sequence ID" value="NZ_BMPF01000002.1"/>
</dbReference>
<accession>A0A830FBK9</accession>
<dbReference type="InterPro" id="IPR006121">
    <property type="entry name" value="HMA_dom"/>
</dbReference>
<sequence length="77" mass="8022">MVTTRLRVSGMGCEGCADIVSNALSEVPGAGDVDVDFEAGTAVVEGDTDADELLGKVDRAGYEAEVVEREPMGETEE</sequence>
<proteinExistence type="predicted"/>
<dbReference type="PROSITE" id="PS50846">
    <property type="entry name" value="HMA_2"/>
    <property type="match status" value="1"/>
</dbReference>
<evidence type="ECO:0000256" key="1">
    <source>
        <dbReference type="ARBA" id="ARBA00022723"/>
    </source>
</evidence>
<feature type="domain" description="HMA" evidence="2">
    <location>
        <begin position="2"/>
        <end position="65"/>
    </location>
</feature>
<organism evidence="3 4">
    <name type="scientific">Halarchaeum grantii</name>
    <dbReference type="NCBI Taxonomy" id="1193105"/>
    <lineage>
        <taxon>Archaea</taxon>
        <taxon>Methanobacteriati</taxon>
        <taxon>Methanobacteriota</taxon>
        <taxon>Stenosarchaea group</taxon>
        <taxon>Halobacteria</taxon>
        <taxon>Halobacteriales</taxon>
        <taxon>Halobacteriaceae</taxon>
    </lineage>
</organism>
<dbReference type="Pfam" id="PF00403">
    <property type="entry name" value="HMA"/>
    <property type="match status" value="1"/>
</dbReference>
<evidence type="ECO:0000259" key="2">
    <source>
        <dbReference type="PROSITE" id="PS50846"/>
    </source>
</evidence>
<dbReference type="PROSITE" id="PS01047">
    <property type="entry name" value="HMA_1"/>
    <property type="match status" value="1"/>
</dbReference>
<dbReference type="PANTHER" id="PTHR22814">
    <property type="entry name" value="COPPER TRANSPORT PROTEIN ATOX1-RELATED"/>
    <property type="match status" value="1"/>
</dbReference>
<evidence type="ECO:0000313" key="4">
    <source>
        <dbReference type="Proteomes" id="UP000628840"/>
    </source>
</evidence>
<reference evidence="3 4" key="1">
    <citation type="journal article" date="2019" name="Int. J. Syst. Evol. Microbiol.">
        <title>The Global Catalogue of Microorganisms (GCM) 10K type strain sequencing project: providing services to taxonomists for standard genome sequencing and annotation.</title>
        <authorList>
            <consortium name="The Broad Institute Genomics Platform"/>
            <consortium name="The Broad Institute Genome Sequencing Center for Infectious Disease"/>
            <person name="Wu L."/>
            <person name="Ma J."/>
        </authorList>
    </citation>
    <scope>NUCLEOTIDE SEQUENCE [LARGE SCALE GENOMIC DNA]</scope>
    <source>
        <strain evidence="3 4">JCM 19585</strain>
    </source>
</reference>
<keyword evidence="4" id="KW-1185">Reference proteome</keyword>
<dbReference type="InterPro" id="IPR017969">
    <property type="entry name" value="Heavy-metal-associated_CS"/>
</dbReference>
<keyword evidence="1" id="KW-0479">Metal-binding</keyword>
<dbReference type="Proteomes" id="UP000628840">
    <property type="component" value="Unassembled WGS sequence"/>
</dbReference>
<dbReference type="Gene3D" id="3.30.70.100">
    <property type="match status" value="1"/>
</dbReference>
<name>A0A830FBK9_9EURY</name>
<dbReference type="PANTHER" id="PTHR22814:SF287">
    <property type="entry name" value="COPPER TRANSPORT PROTEIN ATX1"/>
    <property type="match status" value="1"/>
</dbReference>
<dbReference type="AlphaFoldDB" id="A0A830FBK9"/>
<dbReference type="InterPro" id="IPR036163">
    <property type="entry name" value="HMA_dom_sf"/>
</dbReference>
<gene>
    <name evidence="3" type="ORF">GCM10009037_12690</name>
</gene>
<comment type="caution">
    <text evidence="3">The sequence shown here is derived from an EMBL/GenBank/DDBJ whole genome shotgun (WGS) entry which is preliminary data.</text>
</comment>
<dbReference type="OrthoDB" id="44171at2157"/>
<dbReference type="GO" id="GO:0046872">
    <property type="term" value="F:metal ion binding"/>
    <property type="evidence" value="ECO:0007669"/>
    <property type="project" value="UniProtKB-KW"/>
</dbReference>